<dbReference type="OrthoDB" id="9787729at2"/>
<evidence type="ECO:0000313" key="4">
    <source>
        <dbReference type="Proteomes" id="UP000001369"/>
    </source>
</evidence>
<dbReference type="STRING" id="204536.SULAZ_0894"/>
<gene>
    <name evidence="3" type="ordered locus">SULAZ_0894</name>
</gene>
<keyword evidence="4" id="KW-1185">Reference proteome</keyword>
<evidence type="ECO:0000256" key="1">
    <source>
        <dbReference type="ARBA" id="ARBA00023002"/>
    </source>
</evidence>
<dbReference type="GO" id="GO:0016491">
    <property type="term" value="F:oxidoreductase activity"/>
    <property type="evidence" value="ECO:0007669"/>
    <property type="project" value="UniProtKB-KW"/>
</dbReference>
<keyword evidence="1" id="KW-0560">Oxidoreductase</keyword>
<dbReference type="Proteomes" id="UP000001369">
    <property type="component" value="Chromosome"/>
</dbReference>
<name>C1DUT4_SULAA</name>
<evidence type="ECO:0000313" key="3">
    <source>
        <dbReference type="EMBL" id="ACN99674.1"/>
    </source>
</evidence>
<dbReference type="AlphaFoldDB" id="C1DUT4"/>
<dbReference type="InterPro" id="IPR051349">
    <property type="entry name" value="Hydrogenase_assoc-protein"/>
</dbReference>
<dbReference type="PANTHER" id="PTHR42845:SF3">
    <property type="entry name" value="CYTOSOLIC NIFE-HYDROGENASE, DELTA SUBUNIT"/>
    <property type="match status" value="1"/>
</dbReference>
<feature type="domain" description="NADH:ubiquinone oxidoreductase-like 20kDa subunit" evidence="2">
    <location>
        <begin position="11"/>
        <end position="145"/>
    </location>
</feature>
<proteinExistence type="predicted"/>
<dbReference type="InterPro" id="IPR006137">
    <property type="entry name" value="NADH_UbQ_OxRdtase-like_20kDa"/>
</dbReference>
<dbReference type="PANTHER" id="PTHR42845">
    <property type="entry name" value="COENZYME F420-REDUCING HYDROGENASE, GAMMA SUBUNIT"/>
    <property type="match status" value="1"/>
</dbReference>
<accession>C1DUT4</accession>
<dbReference type="Gene3D" id="3.40.50.700">
    <property type="entry name" value="NADH:ubiquinone oxidoreductase-like, 20kDa subunit"/>
    <property type="match status" value="1"/>
</dbReference>
<dbReference type="SUPFAM" id="SSF56770">
    <property type="entry name" value="HydA/Nqo6-like"/>
    <property type="match status" value="1"/>
</dbReference>
<dbReference type="KEGG" id="saf:SULAZ_0894"/>
<dbReference type="Pfam" id="PF01058">
    <property type="entry name" value="Oxidored_q6"/>
    <property type="match status" value="1"/>
</dbReference>
<dbReference type="eggNOG" id="COG1941">
    <property type="taxonomic scope" value="Bacteria"/>
</dbReference>
<reference evidence="3 4" key="1">
    <citation type="journal article" date="2009" name="J. Bacteriol.">
        <title>Complete and draft genome sequences of six members of the Aquificales.</title>
        <authorList>
            <person name="Reysenbach A.L."/>
            <person name="Hamamura N."/>
            <person name="Podar M."/>
            <person name="Griffiths E."/>
            <person name="Ferreira S."/>
            <person name="Hochstein R."/>
            <person name="Heidelberg J."/>
            <person name="Johnson J."/>
            <person name="Mead D."/>
            <person name="Pohorille A."/>
            <person name="Sarmiento M."/>
            <person name="Schweighofer K."/>
            <person name="Seshadri R."/>
            <person name="Voytek M.A."/>
        </authorList>
    </citation>
    <scope>NUCLEOTIDE SEQUENCE [LARGE SCALE GENOMIC DNA]</scope>
    <source>
        <strain evidence="4">Az-Fu1 / DSM 15241 / OCM 825</strain>
    </source>
</reference>
<organism evidence="3 4">
    <name type="scientific">Sulfurihydrogenibium azorense (strain DSM 15241 / OCM 825 / Az-Fu1)</name>
    <dbReference type="NCBI Taxonomy" id="204536"/>
    <lineage>
        <taxon>Bacteria</taxon>
        <taxon>Pseudomonadati</taxon>
        <taxon>Aquificota</taxon>
        <taxon>Aquificia</taxon>
        <taxon>Aquificales</taxon>
        <taxon>Hydrogenothermaceae</taxon>
        <taxon>Sulfurihydrogenibium</taxon>
    </lineage>
</organism>
<evidence type="ECO:0000259" key="2">
    <source>
        <dbReference type="Pfam" id="PF01058"/>
    </source>
</evidence>
<dbReference type="GO" id="GO:0051536">
    <property type="term" value="F:iron-sulfur cluster binding"/>
    <property type="evidence" value="ECO:0007669"/>
    <property type="project" value="InterPro"/>
</dbReference>
<dbReference type="EMBL" id="CP001229">
    <property type="protein sequence ID" value="ACN99674.1"/>
    <property type="molecule type" value="Genomic_DNA"/>
</dbReference>
<dbReference type="InterPro" id="IPR037024">
    <property type="entry name" value="NiFe_Hase_small_N_sf"/>
</dbReference>
<protein>
    <submittedName>
        <fullName evidence="3">Putative [NiFe] hydrogenase, delta subunit</fullName>
    </submittedName>
</protein>
<sequence>MRVGIFKFSSCDGCQLSFINLSGELAELENFSIDYFLEGQSVNNYEYFDFSFVEGSVSTTEEIERIKDIRERSKVLVGIGACAVSGGVQSIRNFRNIDDIKTVYNTVDITKNVLENALPISQVVKVDFEIRGCPVSTDVVKDFINSILIGKSPHNYNYPVCLECKRRGNICLLVLNKPCLGPITTAGCNALCPSVNRGCYGCFGPYKDANIEAFYNLFKEKGWGIRDFIENSLNPYNHLFVEKLWKQNL</sequence>
<dbReference type="RefSeq" id="WP_012674983.1">
    <property type="nucleotide sequence ID" value="NC_012438.1"/>
</dbReference>
<dbReference type="HOGENOM" id="CLU_053270_0_0_0"/>